<dbReference type="Gene3D" id="3.40.50.10330">
    <property type="entry name" value="Probable inorganic polyphosphate/atp-NAD kinase, domain 1"/>
    <property type="match status" value="1"/>
</dbReference>
<dbReference type="InterPro" id="IPR001206">
    <property type="entry name" value="Diacylglycerol_kinase_cat_dom"/>
</dbReference>
<proteinExistence type="predicted"/>
<name>A0AA96GDY2_9BACT</name>
<dbReference type="KEGG" id="nall:PP769_00235"/>
<dbReference type="AlphaFoldDB" id="A0AA96GDY2"/>
<evidence type="ECO:0000313" key="2">
    <source>
        <dbReference type="EMBL" id="WNM58220.1"/>
    </source>
</evidence>
<dbReference type="GO" id="GO:0016301">
    <property type="term" value="F:kinase activity"/>
    <property type="evidence" value="ECO:0007669"/>
    <property type="project" value="UniProtKB-KW"/>
</dbReference>
<dbReference type="Pfam" id="PF00781">
    <property type="entry name" value="DAGK_cat"/>
    <property type="match status" value="1"/>
</dbReference>
<dbReference type="InterPro" id="IPR017438">
    <property type="entry name" value="ATP-NAD_kinase_N"/>
</dbReference>
<dbReference type="Proteomes" id="UP001302719">
    <property type="component" value="Chromosome"/>
</dbReference>
<accession>A0AA96GDY2</accession>
<sequence>MHVGILHNSLSGRNRRKPDLFQEIYTKYPEVQRAEVNTPADILESLKMFADRQVNCVVVNGGDGTIQATLGALFHYRPFAVMPRLAVLPSGTANLIAGDVGLGKFEPNTLDQLLVQAEAMTPRLSFETRPVLRIRFPENREPLHGMFFGAGAIYHGTQLGLETKQSIGRLGEWGAGLILLKFLLALAIGSRKGLNPITVGVATGESAPLQHEYLVLLVTTLNRLFLGMKPFWGKQSRPLHYTSLRVPYRYLWRALPTLFRGTTHPLATTEHGYDSENLSELRLVLNSGFVLDGEVYASSMPEEPLTLDSPGELSFVRLKTE</sequence>
<dbReference type="SUPFAM" id="SSF111331">
    <property type="entry name" value="NAD kinase/diacylglycerol kinase-like"/>
    <property type="match status" value="1"/>
</dbReference>
<reference evidence="2 3" key="1">
    <citation type="submission" date="2023-01" db="EMBL/GenBank/DDBJ databases">
        <title>Cultivation and genomic characterization of new, ubiquitous marine nitrite-oxidizing bacteria from the Nitrospirales.</title>
        <authorList>
            <person name="Mueller A.J."/>
            <person name="Daebeler A."/>
            <person name="Herbold C.W."/>
            <person name="Kirkegaard R.H."/>
            <person name="Daims H."/>
        </authorList>
    </citation>
    <scope>NUCLEOTIDE SEQUENCE [LARGE SCALE GENOMIC DNA]</scope>
    <source>
        <strain evidence="2 3">VA</strain>
    </source>
</reference>
<keyword evidence="2" id="KW-0418">Kinase</keyword>
<organism evidence="2 3">
    <name type="scientific">Candidatus Nitrospira allomarina</name>
    <dbReference type="NCBI Taxonomy" id="3020900"/>
    <lineage>
        <taxon>Bacteria</taxon>
        <taxon>Pseudomonadati</taxon>
        <taxon>Nitrospirota</taxon>
        <taxon>Nitrospiria</taxon>
        <taxon>Nitrospirales</taxon>
        <taxon>Nitrospiraceae</taxon>
        <taxon>Nitrospira</taxon>
    </lineage>
</organism>
<dbReference type="InterPro" id="IPR016064">
    <property type="entry name" value="NAD/diacylglycerol_kinase_sf"/>
</dbReference>
<keyword evidence="3" id="KW-1185">Reference proteome</keyword>
<feature type="domain" description="DAGKc" evidence="1">
    <location>
        <begin position="57"/>
        <end position="130"/>
    </location>
</feature>
<dbReference type="RefSeq" id="WP_312643733.1">
    <property type="nucleotide sequence ID" value="NZ_CP116967.1"/>
</dbReference>
<gene>
    <name evidence="2" type="ORF">PP769_00235</name>
</gene>
<protein>
    <submittedName>
        <fullName evidence="2">Acylglycerol kinase family protein</fullName>
    </submittedName>
</protein>
<dbReference type="EMBL" id="CP116967">
    <property type="protein sequence ID" value="WNM58220.1"/>
    <property type="molecule type" value="Genomic_DNA"/>
</dbReference>
<evidence type="ECO:0000313" key="3">
    <source>
        <dbReference type="Proteomes" id="UP001302719"/>
    </source>
</evidence>
<keyword evidence="2" id="KW-0808">Transferase</keyword>
<evidence type="ECO:0000259" key="1">
    <source>
        <dbReference type="PROSITE" id="PS50146"/>
    </source>
</evidence>
<dbReference type="PROSITE" id="PS50146">
    <property type="entry name" value="DAGK"/>
    <property type="match status" value="1"/>
</dbReference>